<dbReference type="EMBL" id="LT906446">
    <property type="protein sequence ID" value="SNU93785.1"/>
    <property type="molecule type" value="Genomic_DNA"/>
</dbReference>
<keyword evidence="8" id="KW-1185">Reference proteome</keyword>
<dbReference type="EC" id="1.17.4.1" evidence="2"/>
<evidence type="ECO:0000313" key="8">
    <source>
        <dbReference type="Proteomes" id="UP000215383"/>
    </source>
</evidence>
<dbReference type="RefSeq" id="WP_027890392.1">
    <property type="nucleotide sequence ID" value="NZ_LT906446.1"/>
</dbReference>
<reference evidence="7 8" key="1">
    <citation type="submission" date="2017-06" db="EMBL/GenBank/DDBJ databases">
        <authorList>
            <consortium name="Pathogen Informatics"/>
        </authorList>
    </citation>
    <scope>NUCLEOTIDE SEQUENCE [LARGE SCALE GENOMIC DNA]</scope>
    <source>
        <strain evidence="7 8">NCTC10570</strain>
    </source>
</reference>
<proteinExistence type="inferred from homology"/>
<dbReference type="InterPro" id="IPR023806">
    <property type="entry name" value="CHP03905"/>
</dbReference>
<comment type="similarity">
    <text evidence="1">Belongs to the ribonucleoside diphosphate reductase class-2 family.</text>
</comment>
<name>A0A239T7T0_9FIRM</name>
<dbReference type="InterPro" id="IPR024434">
    <property type="entry name" value="TSCPD_dom"/>
</dbReference>
<evidence type="ECO:0000256" key="1">
    <source>
        <dbReference type="ARBA" id="ARBA00007405"/>
    </source>
</evidence>
<organism evidence="7 8">
    <name type="scientific">Megamonas hypermegale</name>
    <dbReference type="NCBI Taxonomy" id="158847"/>
    <lineage>
        <taxon>Bacteria</taxon>
        <taxon>Bacillati</taxon>
        <taxon>Bacillota</taxon>
        <taxon>Negativicutes</taxon>
        <taxon>Selenomonadales</taxon>
        <taxon>Selenomonadaceae</taxon>
        <taxon>Megamonas</taxon>
    </lineage>
</organism>
<dbReference type="Proteomes" id="UP000215383">
    <property type="component" value="Chromosome 1"/>
</dbReference>
<evidence type="ECO:0000256" key="3">
    <source>
        <dbReference type="ARBA" id="ARBA00022634"/>
    </source>
</evidence>
<feature type="domain" description="TSCPD" evidence="6">
    <location>
        <begin position="5"/>
        <end position="81"/>
    </location>
</feature>
<comment type="catalytic activity">
    <reaction evidence="5">
        <text>a 2'-deoxyribonucleoside 5'-diphosphate + [thioredoxin]-disulfide + H2O = a ribonucleoside 5'-diphosphate + [thioredoxin]-dithiol</text>
        <dbReference type="Rhea" id="RHEA:23252"/>
        <dbReference type="Rhea" id="RHEA-COMP:10698"/>
        <dbReference type="Rhea" id="RHEA-COMP:10700"/>
        <dbReference type="ChEBI" id="CHEBI:15377"/>
        <dbReference type="ChEBI" id="CHEBI:29950"/>
        <dbReference type="ChEBI" id="CHEBI:50058"/>
        <dbReference type="ChEBI" id="CHEBI:57930"/>
        <dbReference type="ChEBI" id="CHEBI:73316"/>
        <dbReference type="EC" id="1.17.4.1"/>
    </reaction>
</comment>
<evidence type="ECO:0000256" key="4">
    <source>
        <dbReference type="ARBA" id="ARBA00022741"/>
    </source>
</evidence>
<dbReference type="eggNOG" id="ENOG5032YE7">
    <property type="taxonomic scope" value="Bacteria"/>
</dbReference>
<gene>
    <name evidence="7" type="ORF">SAMEA4364220_00080</name>
</gene>
<protein>
    <recommendedName>
        <fullName evidence="2">ribonucleoside-diphosphate reductase</fullName>
        <ecNumber evidence="2">1.17.4.1</ecNumber>
    </recommendedName>
</protein>
<dbReference type="AlphaFoldDB" id="A0A239T7T0"/>
<accession>A0A239T7T0</accession>
<dbReference type="GO" id="GO:0000166">
    <property type="term" value="F:nucleotide binding"/>
    <property type="evidence" value="ECO:0007669"/>
    <property type="project" value="UniProtKB-KW"/>
</dbReference>
<sequence length="84" mass="9106">MKNFSYTTSGTCSQQINFSLDEQNHIHNLEFIGGCNGNLQGISHLVEGQDAQTVINKCSGIHCGIRPTSCPDQLSKALTLALQK</sequence>
<evidence type="ECO:0000256" key="5">
    <source>
        <dbReference type="ARBA" id="ARBA00047754"/>
    </source>
</evidence>
<dbReference type="GeneID" id="78506127"/>
<dbReference type="Pfam" id="PF12637">
    <property type="entry name" value="TSCPD"/>
    <property type="match status" value="1"/>
</dbReference>
<evidence type="ECO:0000313" key="7">
    <source>
        <dbReference type="EMBL" id="SNU93785.1"/>
    </source>
</evidence>
<dbReference type="NCBIfam" id="TIGR03905">
    <property type="entry name" value="TIGR03905_4_Cys"/>
    <property type="match status" value="1"/>
</dbReference>
<dbReference type="GO" id="GO:0004748">
    <property type="term" value="F:ribonucleoside-diphosphate reductase activity, thioredoxin disulfide as acceptor"/>
    <property type="evidence" value="ECO:0007669"/>
    <property type="project" value="UniProtKB-EC"/>
</dbReference>
<evidence type="ECO:0000259" key="6">
    <source>
        <dbReference type="Pfam" id="PF12637"/>
    </source>
</evidence>
<dbReference type="GO" id="GO:0071897">
    <property type="term" value="P:DNA biosynthetic process"/>
    <property type="evidence" value="ECO:0007669"/>
    <property type="project" value="UniProtKB-KW"/>
</dbReference>
<keyword evidence="4" id="KW-0547">Nucleotide-binding</keyword>
<keyword evidence="3" id="KW-0237">DNA synthesis</keyword>
<evidence type="ECO:0000256" key="2">
    <source>
        <dbReference type="ARBA" id="ARBA00012274"/>
    </source>
</evidence>